<dbReference type="Proteomes" id="UP000232163">
    <property type="component" value="Unassembled WGS sequence"/>
</dbReference>
<dbReference type="InterPro" id="IPR024203">
    <property type="entry name" value="Deoxy-glucuronate_isom_IolB"/>
</dbReference>
<proteinExistence type="predicted"/>
<dbReference type="Gene3D" id="2.60.120.10">
    <property type="entry name" value="Jelly Rolls"/>
    <property type="match status" value="2"/>
</dbReference>
<organism evidence="2 3">
    <name type="scientific">Phyllobacterium zundukense</name>
    <dbReference type="NCBI Taxonomy" id="1867719"/>
    <lineage>
        <taxon>Bacteria</taxon>
        <taxon>Pseudomonadati</taxon>
        <taxon>Pseudomonadota</taxon>
        <taxon>Alphaproteobacteria</taxon>
        <taxon>Hyphomicrobiales</taxon>
        <taxon>Phyllobacteriaceae</taxon>
        <taxon>Phyllobacterium</taxon>
    </lineage>
</organism>
<accession>A0A2N9VXJ9</accession>
<dbReference type="PANTHER" id="PTHR39193:SF1">
    <property type="entry name" value="5-DEOXY-GLUCURONATE ISOMERASE"/>
    <property type="match status" value="1"/>
</dbReference>
<dbReference type="AlphaFoldDB" id="A0A2N9VXJ9"/>
<dbReference type="RefSeq" id="WP_100003430.1">
    <property type="nucleotide sequence ID" value="NZ_CP017944.1"/>
</dbReference>
<dbReference type="OrthoDB" id="6121073at2"/>
<dbReference type="InterPro" id="IPR021120">
    <property type="entry name" value="KduI/IolB_isomerase"/>
</dbReference>
<reference evidence="2 3" key="1">
    <citation type="journal article" date="2017" name="Int J Environ Stud">
        <title>Does the Miocene-Pliocene relict legume Oxytropis triphylla form nitrogen-fixing nodules with a combination of bacterial strains?</title>
        <authorList>
            <person name="Safronova V."/>
            <person name="Belimov A."/>
            <person name="Sazanova A."/>
            <person name="Kuznetsova I."/>
            <person name="Popova J."/>
            <person name="Andronov E."/>
            <person name="Verkhozina A."/>
            <person name="Tikhonovich I."/>
        </authorList>
    </citation>
    <scope>NUCLEOTIDE SEQUENCE [LARGE SCALE GENOMIC DNA]</scope>
    <source>
        <strain evidence="2 3">Tri-38</strain>
    </source>
</reference>
<dbReference type="PIRSF" id="PIRSF036628">
    <property type="entry name" value="IolB"/>
    <property type="match status" value="1"/>
</dbReference>
<dbReference type="Pfam" id="PF04962">
    <property type="entry name" value="KduI"/>
    <property type="match status" value="1"/>
</dbReference>
<comment type="caution">
    <text evidence="2">The sequence shown here is derived from an EMBL/GenBank/DDBJ whole genome shotgun (WGS) entry which is preliminary data.</text>
</comment>
<dbReference type="InterPro" id="IPR014710">
    <property type="entry name" value="RmlC-like_jellyroll"/>
</dbReference>
<evidence type="ECO:0000313" key="2">
    <source>
        <dbReference type="EMBL" id="PIO44217.1"/>
    </source>
</evidence>
<keyword evidence="3" id="KW-1185">Reference proteome</keyword>
<protein>
    <submittedName>
        <fullName evidence="2">Inositol utilization protein</fullName>
    </submittedName>
</protein>
<dbReference type="EMBL" id="MZMT01000033">
    <property type="protein sequence ID" value="PIO44217.1"/>
    <property type="molecule type" value="Genomic_DNA"/>
</dbReference>
<gene>
    <name evidence="2" type="ORF">B5P45_13105</name>
</gene>
<sequence>MSAKMIRAFDNGNEPILSASEPAKLIHFNLVKLPADGVHSYRLADFETAIVPLAGSCDVDVDGMKFGGVGGRTCVWTGPADSVYAGPGTQVKITALGDCEIAIAGGRWSKAMAPFRVAPEEVDMVDVGSNETKSRRRIFHILGNRQADRVGRLLVSELYADEGCWSGYPPHKHDTDQPGETAHEELYHWRFDPPSGFGTQLWYEEGEEPHAHVTRSGDTFAFSTGYHPTATSPGHASYIFTILVGKTQRSLVQNFEEAHRSLMAKIPGIDAMRAKFR</sequence>
<dbReference type="GO" id="GO:0008880">
    <property type="term" value="F:glucuronate isomerase activity"/>
    <property type="evidence" value="ECO:0007669"/>
    <property type="project" value="InterPro"/>
</dbReference>
<dbReference type="KEGG" id="pht:BLM14_27890"/>
<evidence type="ECO:0000256" key="1">
    <source>
        <dbReference type="ARBA" id="ARBA00023235"/>
    </source>
</evidence>
<dbReference type="InterPro" id="IPR011051">
    <property type="entry name" value="RmlC_Cupin_sf"/>
</dbReference>
<dbReference type="GO" id="GO:0019310">
    <property type="term" value="P:inositol catabolic process"/>
    <property type="evidence" value="ECO:0007669"/>
    <property type="project" value="InterPro"/>
</dbReference>
<keyword evidence="1" id="KW-0413">Isomerase</keyword>
<name>A0A2N9VXJ9_9HYPH</name>
<dbReference type="PANTHER" id="PTHR39193">
    <property type="entry name" value="5-DEOXY-GLUCURONATE ISOMERASE"/>
    <property type="match status" value="1"/>
</dbReference>
<evidence type="ECO:0000313" key="3">
    <source>
        <dbReference type="Proteomes" id="UP000232163"/>
    </source>
</evidence>
<dbReference type="SUPFAM" id="SSF51182">
    <property type="entry name" value="RmlC-like cupins"/>
    <property type="match status" value="1"/>
</dbReference>